<organism evidence="2 3">
    <name type="scientific">Colletotrichum cuscutae</name>
    <dbReference type="NCBI Taxonomy" id="1209917"/>
    <lineage>
        <taxon>Eukaryota</taxon>
        <taxon>Fungi</taxon>
        <taxon>Dikarya</taxon>
        <taxon>Ascomycota</taxon>
        <taxon>Pezizomycotina</taxon>
        <taxon>Sordariomycetes</taxon>
        <taxon>Hypocreomycetidae</taxon>
        <taxon>Glomerellales</taxon>
        <taxon>Glomerellaceae</taxon>
        <taxon>Colletotrichum</taxon>
        <taxon>Colletotrichum acutatum species complex</taxon>
    </lineage>
</organism>
<evidence type="ECO:0000313" key="3">
    <source>
        <dbReference type="Proteomes" id="UP001239213"/>
    </source>
</evidence>
<feature type="compositionally biased region" description="Basic and acidic residues" evidence="1">
    <location>
        <begin position="1"/>
        <end position="21"/>
    </location>
</feature>
<dbReference type="EMBL" id="MPDP01000101">
    <property type="protein sequence ID" value="KAK1481252.1"/>
    <property type="molecule type" value="Genomic_DNA"/>
</dbReference>
<comment type="caution">
    <text evidence="2">The sequence shown here is derived from an EMBL/GenBank/DDBJ whole genome shotgun (WGS) entry which is preliminary data.</text>
</comment>
<feature type="region of interest" description="Disordered" evidence="1">
    <location>
        <begin position="1"/>
        <end position="31"/>
    </location>
</feature>
<evidence type="ECO:0000256" key="1">
    <source>
        <dbReference type="SAM" id="MobiDB-lite"/>
    </source>
</evidence>
<dbReference type="Proteomes" id="UP001239213">
    <property type="component" value="Unassembled WGS sequence"/>
</dbReference>
<sequence>MRVPEKANARDSEAAAVHHDLSSPSRARGTVHGRGTLFHTRRNGLFAHSFFLLFNSPIPFLNSCSASGATSHILYDLNLHVGGWIGSTARVAKIFHNRSPQSALLGLTLDSTRERREKNLDLDHCSRRAVRESLHEPLAGLARLAAVALVPRAESALFYVSQRTTCLPTPSSALGVVVPGKNSGAYVNRTRPPLPGRSEDPFRKAAVSRAV</sequence>
<reference evidence="2" key="1">
    <citation type="submission" date="2016-11" db="EMBL/GenBank/DDBJ databases">
        <title>The genome sequence of Colletotrichum cuscutae.</title>
        <authorList>
            <person name="Baroncelli R."/>
        </authorList>
    </citation>
    <scope>NUCLEOTIDE SEQUENCE</scope>
    <source>
        <strain evidence="2">IMI 304802</strain>
    </source>
</reference>
<gene>
    <name evidence="2" type="ORF">CCUS01_04364</name>
</gene>
<evidence type="ECO:0000313" key="2">
    <source>
        <dbReference type="EMBL" id="KAK1481252.1"/>
    </source>
</evidence>
<accession>A0AAI9VDI6</accession>
<proteinExistence type="predicted"/>
<feature type="region of interest" description="Disordered" evidence="1">
    <location>
        <begin position="188"/>
        <end position="211"/>
    </location>
</feature>
<dbReference type="AlphaFoldDB" id="A0AAI9VDI6"/>
<keyword evidence="3" id="KW-1185">Reference proteome</keyword>
<protein>
    <submittedName>
        <fullName evidence="2">Uncharacterized protein</fullName>
    </submittedName>
</protein>
<name>A0AAI9VDI6_9PEZI</name>